<comment type="caution">
    <text evidence="2">The sequence shown here is derived from an EMBL/GenBank/DDBJ whole genome shotgun (WGS) entry which is preliminary data.</text>
</comment>
<dbReference type="Proteomes" id="UP001501009">
    <property type="component" value="Unassembled WGS sequence"/>
</dbReference>
<reference evidence="3" key="1">
    <citation type="journal article" date="2019" name="Int. J. Syst. Evol. Microbiol.">
        <title>The Global Catalogue of Microorganisms (GCM) 10K type strain sequencing project: providing services to taxonomists for standard genome sequencing and annotation.</title>
        <authorList>
            <consortium name="The Broad Institute Genomics Platform"/>
            <consortium name="The Broad Institute Genome Sequencing Center for Infectious Disease"/>
            <person name="Wu L."/>
            <person name="Ma J."/>
        </authorList>
    </citation>
    <scope>NUCLEOTIDE SEQUENCE [LARGE SCALE GENOMIC DNA]</scope>
    <source>
        <strain evidence="3">JCM 17138</strain>
    </source>
</reference>
<evidence type="ECO:0000313" key="3">
    <source>
        <dbReference type="Proteomes" id="UP001501009"/>
    </source>
</evidence>
<sequence>MSENPSDLNKIETATVDTSDLLEKGGHASGNTAMIDLPSPPALFMQAPAEPPQPAPEPTAQADTSASDD</sequence>
<proteinExistence type="predicted"/>
<evidence type="ECO:0000313" key="2">
    <source>
        <dbReference type="EMBL" id="GAA3803527.1"/>
    </source>
</evidence>
<dbReference type="RefSeq" id="WP_275773480.1">
    <property type="nucleotide sequence ID" value="NZ_BAABDE010000018.1"/>
</dbReference>
<evidence type="ECO:0000256" key="1">
    <source>
        <dbReference type="SAM" id="MobiDB-lite"/>
    </source>
</evidence>
<accession>A0ABP7HZ34</accession>
<organism evidence="2 3">
    <name type="scientific">Streptomyces coacervatus</name>
    <dbReference type="NCBI Taxonomy" id="647381"/>
    <lineage>
        <taxon>Bacteria</taxon>
        <taxon>Bacillati</taxon>
        <taxon>Actinomycetota</taxon>
        <taxon>Actinomycetes</taxon>
        <taxon>Kitasatosporales</taxon>
        <taxon>Streptomycetaceae</taxon>
        <taxon>Streptomyces</taxon>
    </lineage>
</organism>
<protein>
    <recommendedName>
        <fullName evidence="4">Sigma-like protein</fullName>
    </recommendedName>
</protein>
<name>A0ABP7HZ34_9ACTN</name>
<gene>
    <name evidence="2" type="ORF">GCM10022403_041920</name>
</gene>
<evidence type="ECO:0008006" key="4">
    <source>
        <dbReference type="Google" id="ProtNLM"/>
    </source>
</evidence>
<feature type="region of interest" description="Disordered" evidence="1">
    <location>
        <begin position="1"/>
        <end position="69"/>
    </location>
</feature>
<keyword evidence="3" id="KW-1185">Reference proteome</keyword>
<dbReference type="EMBL" id="BAABDE010000018">
    <property type="protein sequence ID" value="GAA3803527.1"/>
    <property type="molecule type" value="Genomic_DNA"/>
</dbReference>